<dbReference type="RefSeq" id="WP_197165451.1">
    <property type="nucleotide sequence ID" value="NZ_JADZGI010000002.1"/>
</dbReference>
<evidence type="ECO:0000259" key="2">
    <source>
        <dbReference type="Pfam" id="PF11160"/>
    </source>
</evidence>
<reference evidence="3" key="1">
    <citation type="submission" date="2020-11" db="EMBL/GenBank/DDBJ databases">
        <title>Novosphingobium aureum sp. nov., a marine bacterium isolated from sediment of a salt flat.</title>
        <authorList>
            <person name="Yoo Y."/>
            <person name="Kim J.-J."/>
        </authorList>
    </citation>
    <scope>NUCLEOTIDE SEQUENCE</scope>
    <source>
        <strain evidence="3">YJ-S2-02</strain>
    </source>
</reference>
<comment type="caution">
    <text evidence="3">The sequence shown here is derived from an EMBL/GenBank/DDBJ whole genome shotgun (WGS) entry which is preliminary data.</text>
</comment>
<name>A0A931MMB4_9SPHN</name>
<gene>
    <name evidence="3" type="ORF">I5E68_15140</name>
</gene>
<evidence type="ECO:0000313" key="4">
    <source>
        <dbReference type="Proteomes" id="UP000617634"/>
    </source>
</evidence>
<protein>
    <submittedName>
        <fullName evidence="3">DUF2945 domain-containing protein</fullName>
    </submittedName>
</protein>
<dbReference type="Pfam" id="PF11160">
    <property type="entry name" value="Hva1_TUDOR"/>
    <property type="match status" value="1"/>
</dbReference>
<dbReference type="EMBL" id="JADZGI010000002">
    <property type="protein sequence ID" value="MBH0114279.1"/>
    <property type="molecule type" value="Genomic_DNA"/>
</dbReference>
<sequence>MSNSYKTGTKVRWHWGSGSATGTVTERFERRVQRTIKGSKIVRNGSDDNPAYLIEQDDGDRVLKSGSELEGA</sequence>
<accession>A0A931MMB4</accession>
<feature type="domain" description="Hypervirulence associated protein TUDOR" evidence="2">
    <location>
        <begin position="8"/>
        <end position="69"/>
    </location>
</feature>
<dbReference type="AlphaFoldDB" id="A0A931MMB4"/>
<feature type="region of interest" description="Disordered" evidence="1">
    <location>
        <begin position="41"/>
        <end position="72"/>
    </location>
</feature>
<evidence type="ECO:0000313" key="3">
    <source>
        <dbReference type="EMBL" id="MBH0114279.1"/>
    </source>
</evidence>
<evidence type="ECO:0000256" key="1">
    <source>
        <dbReference type="SAM" id="MobiDB-lite"/>
    </source>
</evidence>
<organism evidence="3 4">
    <name type="scientific">Novosphingobium aureum</name>
    <dbReference type="NCBI Taxonomy" id="2792964"/>
    <lineage>
        <taxon>Bacteria</taxon>
        <taxon>Pseudomonadati</taxon>
        <taxon>Pseudomonadota</taxon>
        <taxon>Alphaproteobacteria</taxon>
        <taxon>Sphingomonadales</taxon>
        <taxon>Sphingomonadaceae</taxon>
        <taxon>Novosphingobium</taxon>
    </lineage>
</organism>
<proteinExistence type="predicted"/>
<dbReference type="Proteomes" id="UP000617634">
    <property type="component" value="Unassembled WGS sequence"/>
</dbReference>
<keyword evidence="4" id="KW-1185">Reference proteome</keyword>
<dbReference type="InterPro" id="IPR021331">
    <property type="entry name" value="Hva1_TUDOR"/>
</dbReference>